<comment type="caution">
    <text evidence="2">The sequence shown here is derived from an EMBL/GenBank/DDBJ whole genome shotgun (WGS) entry which is preliminary data.</text>
</comment>
<reference evidence="2" key="2">
    <citation type="submission" date="2023-01" db="EMBL/GenBank/DDBJ databases">
        <authorList>
            <person name="Sun Q."/>
            <person name="Evtushenko L."/>
        </authorList>
    </citation>
    <scope>NUCLEOTIDE SEQUENCE</scope>
    <source>
        <strain evidence="2">VKM Ac-1401</strain>
    </source>
</reference>
<sequence>MTLAVPREPVVLTGSRVVLSVPVASDLDRVTELCQGKAVAAWTTVPSPYTRTDAETFVLGLVVEGWANATSCTWGLRLSPDGELNGMVGLDGIRDGEAELGYWLAPELRGTGLMSEAVAAVLEYAFAPTGQDGLGLERVVWHAFTGNAASAAVARRAGFRFEGLRRRGGTQRGRRLDDWQAGLLRDDQRVPAAGWPDETFVQRDPELR</sequence>
<dbReference type="Proteomes" id="UP001142372">
    <property type="component" value="Unassembled WGS sequence"/>
</dbReference>
<gene>
    <name evidence="2" type="ORF">GCM10017584_10780</name>
</gene>
<dbReference type="Pfam" id="PF13302">
    <property type="entry name" value="Acetyltransf_3"/>
    <property type="match status" value="1"/>
</dbReference>
<organism evidence="2 3">
    <name type="scientific">Leifsonia poae</name>
    <dbReference type="NCBI Taxonomy" id="110933"/>
    <lineage>
        <taxon>Bacteria</taxon>
        <taxon>Bacillati</taxon>
        <taxon>Actinomycetota</taxon>
        <taxon>Actinomycetes</taxon>
        <taxon>Micrococcales</taxon>
        <taxon>Microbacteriaceae</taxon>
        <taxon>Leifsonia</taxon>
    </lineage>
</organism>
<dbReference type="EMBL" id="BSEN01000004">
    <property type="protein sequence ID" value="GLJ75504.1"/>
    <property type="molecule type" value="Genomic_DNA"/>
</dbReference>
<dbReference type="PANTHER" id="PTHR43441">
    <property type="entry name" value="RIBOSOMAL-PROTEIN-SERINE ACETYLTRANSFERASE"/>
    <property type="match status" value="1"/>
</dbReference>
<feature type="domain" description="N-acetyltransferase" evidence="1">
    <location>
        <begin position="25"/>
        <end position="186"/>
    </location>
</feature>
<dbReference type="PROSITE" id="PS51186">
    <property type="entry name" value="GNAT"/>
    <property type="match status" value="1"/>
</dbReference>
<proteinExistence type="predicted"/>
<dbReference type="AlphaFoldDB" id="A0A9W6H8Q9"/>
<name>A0A9W6H8Q9_9MICO</name>
<reference evidence="2" key="1">
    <citation type="journal article" date="2014" name="Int. J. Syst. Evol. Microbiol.">
        <title>Complete genome sequence of Corynebacterium casei LMG S-19264T (=DSM 44701T), isolated from a smear-ripened cheese.</title>
        <authorList>
            <consortium name="US DOE Joint Genome Institute (JGI-PGF)"/>
            <person name="Walter F."/>
            <person name="Albersmeier A."/>
            <person name="Kalinowski J."/>
            <person name="Ruckert C."/>
        </authorList>
    </citation>
    <scope>NUCLEOTIDE SEQUENCE</scope>
    <source>
        <strain evidence="2">VKM Ac-1401</strain>
    </source>
</reference>
<keyword evidence="3" id="KW-1185">Reference proteome</keyword>
<dbReference type="GO" id="GO:1990189">
    <property type="term" value="F:protein N-terminal-serine acetyltransferase activity"/>
    <property type="evidence" value="ECO:0007669"/>
    <property type="project" value="TreeGrafter"/>
</dbReference>
<dbReference type="GO" id="GO:0008999">
    <property type="term" value="F:protein-N-terminal-alanine acetyltransferase activity"/>
    <property type="evidence" value="ECO:0007669"/>
    <property type="project" value="TreeGrafter"/>
</dbReference>
<protein>
    <recommendedName>
        <fullName evidence="1">N-acetyltransferase domain-containing protein</fullName>
    </recommendedName>
</protein>
<dbReference type="InterPro" id="IPR016181">
    <property type="entry name" value="Acyl_CoA_acyltransferase"/>
</dbReference>
<evidence type="ECO:0000313" key="3">
    <source>
        <dbReference type="Proteomes" id="UP001142372"/>
    </source>
</evidence>
<dbReference type="Gene3D" id="3.40.630.30">
    <property type="match status" value="1"/>
</dbReference>
<evidence type="ECO:0000313" key="2">
    <source>
        <dbReference type="EMBL" id="GLJ75504.1"/>
    </source>
</evidence>
<dbReference type="InterPro" id="IPR051908">
    <property type="entry name" value="Ribosomal_N-acetyltransferase"/>
</dbReference>
<dbReference type="PANTHER" id="PTHR43441:SF10">
    <property type="entry name" value="ACETYLTRANSFERASE"/>
    <property type="match status" value="1"/>
</dbReference>
<accession>A0A9W6H8Q9</accession>
<evidence type="ECO:0000259" key="1">
    <source>
        <dbReference type="PROSITE" id="PS51186"/>
    </source>
</evidence>
<dbReference type="InterPro" id="IPR000182">
    <property type="entry name" value="GNAT_dom"/>
</dbReference>
<dbReference type="GO" id="GO:0005737">
    <property type="term" value="C:cytoplasm"/>
    <property type="evidence" value="ECO:0007669"/>
    <property type="project" value="TreeGrafter"/>
</dbReference>
<dbReference type="SUPFAM" id="SSF55729">
    <property type="entry name" value="Acyl-CoA N-acyltransferases (Nat)"/>
    <property type="match status" value="1"/>
</dbReference>